<proteinExistence type="predicted"/>
<evidence type="ECO:0000256" key="1">
    <source>
        <dbReference type="SAM" id="MobiDB-lite"/>
    </source>
</evidence>
<evidence type="ECO:0000313" key="3">
    <source>
        <dbReference type="Proteomes" id="UP000217199"/>
    </source>
</evidence>
<accession>A0A286UVI8</accession>
<evidence type="ECO:0000313" key="2">
    <source>
        <dbReference type="EMBL" id="PAV23630.1"/>
    </source>
</evidence>
<feature type="region of interest" description="Disordered" evidence="1">
    <location>
        <begin position="186"/>
        <end position="223"/>
    </location>
</feature>
<dbReference type="Gene3D" id="1.10.238.10">
    <property type="entry name" value="EF-hand"/>
    <property type="match status" value="1"/>
</dbReference>
<feature type="compositionally biased region" description="Polar residues" evidence="1">
    <location>
        <begin position="1"/>
        <end position="10"/>
    </location>
</feature>
<feature type="compositionally biased region" description="Polar residues" evidence="1">
    <location>
        <begin position="198"/>
        <end position="214"/>
    </location>
</feature>
<keyword evidence="3" id="KW-1185">Reference proteome</keyword>
<dbReference type="EMBL" id="NBII01000001">
    <property type="protein sequence ID" value="PAV23630.1"/>
    <property type="molecule type" value="Genomic_DNA"/>
</dbReference>
<dbReference type="Proteomes" id="UP000217199">
    <property type="component" value="Unassembled WGS sequence"/>
</dbReference>
<dbReference type="InParanoid" id="A0A286UVI8"/>
<protein>
    <submittedName>
        <fullName evidence="2">EF-hand calcium-binding site</fullName>
    </submittedName>
</protein>
<feature type="region of interest" description="Disordered" evidence="1">
    <location>
        <begin position="1"/>
        <end position="39"/>
    </location>
</feature>
<sequence>MSNSHYTNVLDSDFYDPSRVQSPRPETPEPYVRQGRRNASTGVQLLDDEGAISEKFERCLKHIFAKYCTPRPTIMHSPVKQHVPLDRDPLESPIIENGVDAQLLIPPPGAYFTAAALDQWATDTNGTPLPKEAKEELELLDVTEEGNLTFQGFLQIYQLQTENDEEETWRDLSTHGFDRNLTLVTTRREDMEEELPNDQPSRETTPTGETSIKAVSSRPLDLA</sequence>
<reference evidence="2 3" key="1">
    <citation type="journal article" date="2017" name="Mol. Ecol.">
        <title>Comparative and population genomic landscape of Phellinus noxius: A hypervariable fungus causing root rot in trees.</title>
        <authorList>
            <person name="Chung C.L."/>
            <person name="Lee T.J."/>
            <person name="Akiba M."/>
            <person name="Lee H.H."/>
            <person name="Kuo T.H."/>
            <person name="Liu D."/>
            <person name="Ke H.M."/>
            <person name="Yokoi T."/>
            <person name="Roa M.B."/>
            <person name="Lu M.J."/>
            <person name="Chang Y.Y."/>
            <person name="Ann P.J."/>
            <person name="Tsai J.N."/>
            <person name="Chen C.Y."/>
            <person name="Tzean S.S."/>
            <person name="Ota Y."/>
            <person name="Hattori T."/>
            <person name="Sahashi N."/>
            <person name="Liou R.F."/>
            <person name="Kikuchi T."/>
            <person name="Tsai I.J."/>
        </authorList>
    </citation>
    <scope>NUCLEOTIDE SEQUENCE [LARGE SCALE GENOMIC DNA]</scope>
    <source>
        <strain evidence="2 3">FFPRI411160</strain>
    </source>
</reference>
<gene>
    <name evidence="2" type="ORF">PNOK_0069800</name>
</gene>
<comment type="caution">
    <text evidence="2">The sequence shown here is derived from an EMBL/GenBank/DDBJ whole genome shotgun (WGS) entry which is preliminary data.</text>
</comment>
<organism evidence="2 3">
    <name type="scientific">Pyrrhoderma noxium</name>
    <dbReference type="NCBI Taxonomy" id="2282107"/>
    <lineage>
        <taxon>Eukaryota</taxon>
        <taxon>Fungi</taxon>
        <taxon>Dikarya</taxon>
        <taxon>Basidiomycota</taxon>
        <taxon>Agaricomycotina</taxon>
        <taxon>Agaricomycetes</taxon>
        <taxon>Hymenochaetales</taxon>
        <taxon>Hymenochaetaceae</taxon>
        <taxon>Pyrrhoderma</taxon>
    </lineage>
</organism>
<dbReference type="OrthoDB" id="26525at2759"/>
<name>A0A286UVI8_9AGAM</name>
<dbReference type="AlphaFoldDB" id="A0A286UVI8"/>